<sequence>MNTQTHALFLILSAVVIGSFATADIPRTADGKPDMSGTYNVGTSTSMQRNRIFGDNRYMTEDQAERYARVTQTVLQGRTESDPDREAPPEGGDGSPGAAGNVGGYNAFWIPRDGTTSVGKMIPTSIIYEPDNGRYPPRTEESRKRMASRYRNYRQNNGTAWWLENEGPGPYDDPELRPLAERCLLGFSSTSGPPMLPALYNNTKRIVQTRDTVMILIEMNHDARIVRMNSEHVAPDVRKWMGDSIGYWEDDTLVVDTTNFTDRPGLGGATRNLHVVERFTRVDEHSLLYDFTVDDPSVWTQAWSGQYSWPETDERLYEYACHEGNYALGNILRGARILEADAMTAQGGE</sequence>
<dbReference type="EMBL" id="UINC01001793">
    <property type="protein sequence ID" value="SUZ88898.1"/>
    <property type="molecule type" value="Genomic_DNA"/>
</dbReference>
<feature type="compositionally biased region" description="Gly residues" evidence="1">
    <location>
        <begin position="91"/>
        <end position="100"/>
    </location>
</feature>
<evidence type="ECO:0000256" key="1">
    <source>
        <dbReference type="SAM" id="MobiDB-lite"/>
    </source>
</evidence>
<proteinExistence type="predicted"/>
<protein>
    <submittedName>
        <fullName evidence="2">Uncharacterized protein</fullName>
    </submittedName>
</protein>
<name>A0A381RD75_9ZZZZ</name>
<accession>A0A381RD75</accession>
<gene>
    <name evidence="2" type="ORF">METZ01_LOCUS41752</name>
</gene>
<organism evidence="2">
    <name type="scientific">marine metagenome</name>
    <dbReference type="NCBI Taxonomy" id="408172"/>
    <lineage>
        <taxon>unclassified sequences</taxon>
        <taxon>metagenomes</taxon>
        <taxon>ecological metagenomes</taxon>
    </lineage>
</organism>
<dbReference type="AlphaFoldDB" id="A0A381RD75"/>
<feature type="region of interest" description="Disordered" evidence="1">
    <location>
        <begin position="74"/>
        <end position="100"/>
    </location>
</feature>
<evidence type="ECO:0000313" key="2">
    <source>
        <dbReference type="EMBL" id="SUZ88898.1"/>
    </source>
</evidence>
<reference evidence="2" key="1">
    <citation type="submission" date="2018-05" db="EMBL/GenBank/DDBJ databases">
        <authorList>
            <person name="Lanie J.A."/>
            <person name="Ng W.-L."/>
            <person name="Kazmierczak K.M."/>
            <person name="Andrzejewski T.M."/>
            <person name="Davidsen T.M."/>
            <person name="Wayne K.J."/>
            <person name="Tettelin H."/>
            <person name="Glass J.I."/>
            <person name="Rusch D."/>
            <person name="Podicherti R."/>
            <person name="Tsui H.-C.T."/>
            <person name="Winkler M.E."/>
        </authorList>
    </citation>
    <scope>NUCLEOTIDE SEQUENCE</scope>
</reference>
<feature type="compositionally biased region" description="Basic and acidic residues" evidence="1">
    <location>
        <begin position="79"/>
        <end position="88"/>
    </location>
</feature>